<accession>A0A645CYW3</accession>
<name>A0A645CYW3_9ZZZZ</name>
<reference evidence="1" key="1">
    <citation type="submission" date="2019-08" db="EMBL/GenBank/DDBJ databases">
        <authorList>
            <person name="Kucharzyk K."/>
            <person name="Murdoch R.W."/>
            <person name="Higgins S."/>
            <person name="Loffler F."/>
        </authorList>
    </citation>
    <scope>NUCLEOTIDE SEQUENCE</scope>
</reference>
<dbReference type="EMBL" id="VSSQ01031028">
    <property type="protein sequence ID" value="MPM81772.1"/>
    <property type="molecule type" value="Genomic_DNA"/>
</dbReference>
<sequence>MGGVDVAVDVGFDHRVHGDDAQAAHQLGVVGDFLRAQDDALAVEVDVVLEVLVGRGRQRDRCGRGLAHLARAQQIQHAVLQHFGKAQQVLERAGQQPGQHGIGHIAHARLDGQHFLGQAAHLHLVGQEVDDVAGYFLGVFVRCGKHIVAVALVGLDHGDNLGGIHLQVGIADTVVGMRHVDGHAARRDGRAVVDVVHALHPGGRLGVDLQNHLVGDLQPGLVVAHGGRRNQQAVGGHAQHLDHGDVHMAQKAEPGMLRHMGQMHVDEVDLARVHGLARDGVGVEGQALTQCMGFGHHAVAFSGGGRAGPDIDLVGLALGMLGLGTGRYGLGQCLGVTGSGKAAHADIDTVGNQGGGLFGRHDAREEFWVTYAICDGHCMLQTQRPQPATRA</sequence>
<proteinExistence type="predicted"/>
<gene>
    <name evidence="1" type="ORF">SDC9_128829</name>
</gene>
<protein>
    <recommendedName>
        <fullName evidence="2">NAD-specific glutamate dehydrogenase</fullName>
    </recommendedName>
</protein>
<evidence type="ECO:0000313" key="1">
    <source>
        <dbReference type="EMBL" id="MPM81772.1"/>
    </source>
</evidence>
<dbReference type="AlphaFoldDB" id="A0A645CYW3"/>
<organism evidence="1">
    <name type="scientific">bioreactor metagenome</name>
    <dbReference type="NCBI Taxonomy" id="1076179"/>
    <lineage>
        <taxon>unclassified sequences</taxon>
        <taxon>metagenomes</taxon>
        <taxon>ecological metagenomes</taxon>
    </lineage>
</organism>
<comment type="caution">
    <text evidence="1">The sequence shown here is derived from an EMBL/GenBank/DDBJ whole genome shotgun (WGS) entry which is preliminary data.</text>
</comment>
<evidence type="ECO:0008006" key="2">
    <source>
        <dbReference type="Google" id="ProtNLM"/>
    </source>
</evidence>